<dbReference type="InterPro" id="IPR000432">
    <property type="entry name" value="DNA_mismatch_repair_MutS_C"/>
</dbReference>
<dbReference type="InterPro" id="IPR036187">
    <property type="entry name" value="DNA_mismatch_repair_MutS_sf"/>
</dbReference>
<feature type="domain" description="DNA mismatch repair proteins mutS family" evidence="12">
    <location>
        <begin position="728"/>
        <end position="744"/>
    </location>
</feature>
<evidence type="ECO:0000256" key="9">
    <source>
        <dbReference type="ARBA" id="ARBA00023242"/>
    </source>
</evidence>
<comment type="subcellular location">
    <subcellularLocation>
        <location evidence="1">Nucleus</location>
    </subcellularLocation>
</comment>
<dbReference type="GO" id="GO:0140664">
    <property type="term" value="F:ATP-dependent DNA damage sensor activity"/>
    <property type="evidence" value="ECO:0007669"/>
    <property type="project" value="InterPro"/>
</dbReference>
<dbReference type="Pfam" id="PF00488">
    <property type="entry name" value="MutS_V"/>
    <property type="match status" value="1"/>
</dbReference>
<keyword evidence="4" id="KW-0547">Nucleotide-binding</keyword>
<dbReference type="PANTHER" id="PTHR11361">
    <property type="entry name" value="DNA MISMATCH REPAIR PROTEIN MUTS FAMILY MEMBER"/>
    <property type="match status" value="1"/>
</dbReference>
<dbReference type="EMBL" id="OIVN01002184">
    <property type="protein sequence ID" value="SPD01322.1"/>
    <property type="molecule type" value="Genomic_DNA"/>
</dbReference>
<keyword evidence="9" id="KW-0539">Nucleus</keyword>
<dbReference type="Pfam" id="PF01624">
    <property type="entry name" value="MutS_I"/>
    <property type="match status" value="1"/>
</dbReference>
<dbReference type="InterPro" id="IPR036678">
    <property type="entry name" value="MutS_con_dom_sf"/>
</dbReference>
<dbReference type="Gene3D" id="3.40.50.300">
    <property type="entry name" value="P-loop containing nucleotide triphosphate hydrolases"/>
    <property type="match status" value="1"/>
</dbReference>
<organism evidence="13">
    <name type="scientific">Fagus sylvatica</name>
    <name type="common">Beechnut</name>
    <dbReference type="NCBI Taxonomy" id="28930"/>
    <lineage>
        <taxon>Eukaryota</taxon>
        <taxon>Viridiplantae</taxon>
        <taxon>Streptophyta</taxon>
        <taxon>Embryophyta</taxon>
        <taxon>Tracheophyta</taxon>
        <taxon>Spermatophyta</taxon>
        <taxon>Magnoliopsida</taxon>
        <taxon>eudicotyledons</taxon>
        <taxon>Gunneridae</taxon>
        <taxon>Pentapetalae</taxon>
        <taxon>rosids</taxon>
        <taxon>fabids</taxon>
        <taxon>Fagales</taxon>
        <taxon>Fagaceae</taxon>
        <taxon>Fagus</taxon>
    </lineage>
</organism>
<dbReference type="PANTHER" id="PTHR11361:SF122">
    <property type="entry name" value="DNA MISMATCH REPAIR PROTEIN MSH3"/>
    <property type="match status" value="1"/>
</dbReference>
<name>A0A2N9GNY9_FAGSY</name>
<proteinExistence type="inferred from homology"/>
<dbReference type="Pfam" id="PF05192">
    <property type="entry name" value="MutS_III"/>
    <property type="match status" value="1"/>
</dbReference>
<dbReference type="CDD" id="cd03287">
    <property type="entry name" value="ABC_MSH3_euk"/>
    <property type="match status" value="1"/>
</dbReference>
<keyword evidence="7" id="KW-0238">DNA-binding</keyword>
<keyword evidence="6" id="KW-0067">ATP-binding</keyword>
<evidence type="ECO:0000256" key="10">
    <source>
        <dbReference type="ARBA" id="ARBA00029792"/>
    </source>
</evidence>
<keyword evidence="8" id="KW-0234">DNA repair</keyword>
<dbReference type="GO" id="GO:0005524">
    <property type="term" value="F:ATP binding"/>
    <property type="evidence" value="ECO:0007669"/>
    <property type="project" value="UniProtKB-KW"/>
</dbReference>
<dbReference type="InterPro" id="IPR007696">
    <property type="entry name" value="DNA_mismatch_repair_MutS_core"/>
</dbReference>
<dbReference type="PIRSF" id="PIRSF037677">
    <property type="entry name" value="DNA_mis_repair_Msh6"/>
    <property type="match status" value="1"/>
</dbReference>
<keyword evidence="5" id="KW-0227">DNA damage</keyword>
<dbReference type="PROSITE" id="PS00486">
    <property type="entry name" value="DNA_MISMATCH_REPAIR_2"/>
    <property type="match status" value="1"/>
</dbReference>
<evidence type="ECO:0000256" key="7">
    <source>
        <dbReference type="ARBA" id="ARBA00023125"/>
    </source>
</evidence>
<dbReference type="InterPro" id="IPR016151">
    <property type="entry name" value="DNA_mismatch_repair_MutS_N"/>
</dbReference>
<evidence type="ECO:0000256" key="1">
    <source>
        <dbReference type="ARBA" id="ARBA00004123"/>
    </source>
</evidence>
<gene>
    <name evidence="13" type="ORF">FSB_LOCUS29204</name>
</gene>
<evidence type="ECO:0000313" key="13">
    <source>
        <dbReference type="EMBL" id="SPD01322.1"/>
    </source>
</evidence>
<dbReference type="FunFam" id="3.30.420.110:FF:000010">
    <property type="entry name" value="DNA mismatch repair protein"/>
    <property type="match status" value="1"/>
</dbReference>
<accession>A0A2N9GNY9</accession>
<dbReference type="InterPro" id="IPR045076">
    <property type="entry name" value="MutS"/>
</dbReference>
<reference evidence="13" key="1">
    <citation type="submission" date="2018-02" db="EMBL/GenBank/DDBJ databases">
        <authorList>
            <person name="Cohen D.B."/>
            <person name="Kent A.D."/>
        </authorList>
    </citation>
    <scope>NUCLEOTIDE SEQUENCE</scope>
</reference>
<dbReference type="FunFam" id="1.10.1420.10:FF:000004">
    <property type="entry name" value="DNA mismatch repair protein Msh3"/>
    <property type="match status" value="1"/>
</dbReference>
<dbReference type="SUPFAM" id="SSF55271">
    <property type="entry name" value="DNA repair protein MutS, domain I"/>
    <property type="match status" value="1"/>
</dbReference>
<dbReference type="Gene3D" id="3.40.1170.10">
    <property type="entry name" value="DNA repair protein MutS, domain I"/>
    <property type="match status" value="1"/>
</dbReference>
<comment type="similarity">
    <text evidence="2">Belongs to the DNA mismatch repair MutS family. MSH3 subfamily.</text>
</comment>
<dbReference type="SUPFAM" id="SSF52540">
    <property type="entry name" value="P-loop containing nucleoside triphosphate hydrolases"/>
    <property type="match status" value="1"/>
</dbReference>
<evidence type="ECO:0000256" key="4">
    <source>
        <dbReference type="ARBA" id="ARBA00022741"/>
    </source>
</evidence>
<evidence type="ECO:0000256" key="2">
    <source>
        <dbReference type="ARBA" id="ARBA00007094"/>
    </source>
</evidence>
<dbReference type="InterPro" id="IPR017261">
    <property type="entry name" value="DNA_mismatch_repair_MutS/MSH"/>
</dbReference>
<dbReference type="AlphaFoldDB" id="A0A2N9GNY9"/>
<evidence type="ECO:0000256" key="6">
    <source>
        <dbReference type="ARBA" id="ARBA00022840"/>
    </source>
</evidence>
<dbReference type="SMART" id="SM00534">
    <property type="entry name" value="MUTSac"/>
    <property type="match status" value="1"/>
</dbReference>
<dbReference type="FunFam" id="3.40.50.300:FF:002130">
    <property type="entry name" value="DNA mismatch repair protein MSH3"/>
    <property type="match status" value="1"/>
</dbReference>
<dbReference type="GO" id="GO:0005634">
    <property type="term" value="C:nucleus"/>
    <property type="evidence" value="ECO:0007669"/>
    <property type="project" value="UniProtKB-SubCell"/>
</dbReference>
<evidence type="ECO:0000256" key="8">
    <source>
        <dbReference type="ARBA" id="ARBA00023204"/>
    </source>
</evidence>
<dbReference type="GO" id="GO:0030983">
    <property type="term" value="F:mismatched DNA binding"/>
    <property type="evidence" value="ECO:0007669"/>
    <property type="project" value="InterPro"/>
</dbReference>
<dbReference type="SUPFAM" id="SSF48334">
    <property type="entry name" value="DNA repair protein MutS, domain III"/>
    <property type="match status" value="1"/>
</dbReference>
<sequence length="942" mass="104939">MVEVGYKYRFFGEDAEIAARVLGIYAHRDHNFMTASVPTFRLNVHVRRLVSAGYKVGVVKQTETAAIKAHGAKPDGTLLPGIIRHCTQRLRWRRLRIWGERRKVEISTGEVVYAEFNDNFMRSGLEAVVLSLSPAELLLGEPLSKQTEKLLLAYAGPASNVRVEHASLECFKDGGALAEVMSLYENMSEYNLADNPKQSTEVAEQGNHRFAIEGILSMPDLAVQALALTIRHLKQFGFERILCLGASFKPFSSNMEMTLSANTLQQLEVLKNSSDGSESGSLLQSMNRTLTIFGSRLLRQWVIHPLCDRNMISARLDAVSEIVESMGSSRALQNIGGLDGEDSDITIVQPEFSYLLSSVLTNLGRSPDIQRGITRIFHQTATPSEFIAVIQAILYAGKQLQQLHIEDEDNSNNLKAKTVRSELLRKLILTVSSSSVIGNAAKLLSTINKEAADEKDLQNLIVISNGQFPEVARARKEVQLSKEKLDCLIDLYRKKLGMRKLEFVSVSGTTHLIELPLDLKVPLSWVKVNSTKKMIRYHPPEVLTALDQLSLANEKLNIACQAAWDSFLKGFSKYYAEFQAAVQALATLDCLHSLATLCRNKNYVRPDFCYDDEPVQIHICAGRHPVLDTTLQDNFVPNDTNLHADREYCQIVTGPNMGGKSCYIRQVALIAIMAQVGSFVPASSAKLHVLDGIYTRMGASDSIQQGRSTFLEELSEASHIIHNCTARSLVIIDELGRGTSTHDGVAIAYATLHHLLQQKRCMVLFVTHYPKIADIRTEFPGSVGAYHVSYLTSHKDMDMEDSKTDHEDVIYLYKLVTGVSERSFGFKVAQLAQLPSSCISRATVMASRLEALLSCRAGNRSKNKWLLEKLLIDNEQKVQENMLETPECFCSGGTGDLEDINNAYKEFFLNLKAAISDDDLARSFQFLNHARSIAKELISRLR</sequence>
<dbReference type="GO" id="GO:0006312">
    <property type="term" value="P:mitotic recombination"/>
    <property type="evidence" value="ECO:0007669"/>
    <property type="project" value="TreeGrafter"/>
</dbReference>
<protein>
    <recommendedName>
        <fullName evidence="3 11">DNA mismatch repair protein MSH3</fullName>
    </recommendedName>
    <alternativeName>
        <fullName evidence="3 11">DNA mismatch repair protein MSH3</fullName>
    </alternativeName>
    <alternativeName>
        <fullName evidence="10">MutS protein homolog 3</fullName>
    </alternativeName>
</protein>
<evidence type="ECO:0000256" key="11">
    <source>
        <dbReference type="ARBA" id="ARBA00073774"/>
    </source>
</evidence>
<evidence type="ECO:0000256" key="3">
    <source>
        <dbReference type="ARBA" id="ARBA00022151"/>
    </source>
</evidence>
<evidence type="ECO:0000256" key="5">
    <source>
        <dbReference type="ARBA" id="ARBA00022763"/>
    </source>
</evidence>
<dbReference type="Gene3D" id="1.10.1420.10">
    <property type="match status" value="2"/>
</dbReference>
<dbReference type="Gene3D" id="3.30.420.110">
    <property type="entry name" value="MutS, connector domain"/>
    <property type="match status" value="1"/>
</dbReference>
<evidence type="ECO:0000259" key="12">
    <source>
        <dbReference type="PROSITE" id="PS00486"/>
    </source>
</evidence>
<dbReference type="SMART" id="SM00533">
    <property type="entry name" value="MUTSd"/>
    <property type="match status" value="1"/>
</dbReference>
<dbReference type="GO" id="GO:0006298">
    <property type="term" value="P:mismatch repair"/>
    <property type="evidence" value="ECO:0007669"/>
    <property type="project" value="InterPro"/>
</dbReference>
<dbReference type="InterPro" id="IPR027417">
    <property type="entry name" value="P-loop_NTPase"/>
</dbReference>
<dbReference type="InterPro" id="IPR007695">
    <property type="entry name" value="DNA_mismatch_repair_MutS-lik_N"/>
</dbReference>